<organism evidence="1 2">
    <name type="scientific">Bosea eneae</name>
    <dbReference type="NCBI Taxonomy" id="151454"/>
    <lineage>
        <taxon>Bacteria</taxon>
        <taxon>Pseudomonadati</taxon>
        <taxon>Pseudomonadota</taxon>
        <taxon>Alphaproteobacteria</taxon>
        <taxon>Hyphomicrobiales</taxon>
        <taxon>Boseaceae</taxon>
        <taxon>Bosea</taxon>
    </lineage>
</organism>
<sequence length="246" mass="28103">MADNSQQILDEVVSQQRSDIAPTMSEQDFFEIFCSSQILKDFDLSYDEIESGIVDGEHDGGIDAVYSFVNGELVYEDFDTTPFKKDVVIEMHIIQSKTSGGFSEVPIDRMISLTRNLLRLDADYNQLTQYNSQVKEKIDCFRTVLRRLASRFPTLKLSYYYASRKADAHIHQNLEIKAQELKSTAESLFDGADVSVNFLGARKLLELARRRPKTTYEIRLNKSLRVRPGTHDARAMRRIRTMAAAA</sequence>
<dbReference type="Proteomes" id="UP001596053">
    <property type="component" value="Unassembled WGS sequence"/>
</dbReference>
<gene>
    <name evidence="1" type="ORF">ACFPOB_16140</name>
</gene>
<comment type="caution">
    <text evidence="1">The sequence shown here is derived from an EMBL/GenBank/DDBJ whole genome shotgun (WGS) entry which is preliminary data.</text>
</comment>
<name>A0ABW0IVC2_9HYPH</name>
<proteinExistence type="predicted"/>
<reference evidence="2" key="1">
    <citation type="journal article" date="2019" name="Int. J. Syst. Evol. Microbiol.">
        <title>The Global Catalogue of Microorganisms (GCM) 10K type strain sequencing project: providing services to taxonomists for standard genome sequencing and annotation.</title>
        <authorList>
            <consortium name="The Broad Institute Genomics Platform"/>
            <consortium name="The Broad Institute Genome Sequencing Center for Infectious Disease"/>
            <person name="Wu L."/>
            <person name="Ma J."/>
        </authorList>
    </citation>
    <scope>NUCLEOTIDE SEQUENCE [LARGE SCALE GENOMIC DNA]</scope>
    <source>
        <strain evidence="2">NCAIM B.01391</strain>
    </source>
</reference>
<accession>A0ABW0IVC2</accession>
<dbReference type="RefSeq" id="WP_377799432.1">
    <property type="nucleotide sequence ID" value="NZ_JBHSLW010000025.1"/>
</dbReference>
<evidence type="ECO:0000313" key="2">
    <source>
        <dbReference type="Proteomes" id="UP001596053"/>
    </source>
</evidence>
<dbReference type="EMBL" id="JBHSLW010000025">
    <property type="protein sequence ID" value="MFC5421088.1"/>
    <property type="molecule type" value="Genomic_DNA"/>
</dbReference>
<keyword evidence="2" id="KW-1185">Reference proteome</keyword>
<evidence type="ECO:0000313" key="1">
    <source>
        <dbReference type="EMBL" id="MFC5421088.1"/>
    </source>
</evidence>
<protein>
    <submittedName>
        <fullName evidence="1">Uncharacterized protein</fullName>
    </submittedName>
</protein>